<protein>
    <submittedName>
        <fullName evidence="1">Uncharacterized protein</fullName>
    </submittedName>
</protein>
<name>A0ABV7V3B6_9SPHN</name>
<sequence length="90" mass="9827">MTQARAWQTLDEAVSGEFDQSPKYFHFGWSFQNRAFLEPECGFRQQNRGKIGIAATCAAGGRAGCNQAGRTGRFSGGSQRDGYCPGATWL</sequence>
<evidence type="ECO:0000313" key="2">
    <source>
        <dbReference type="Proteomes" id="UP001595683"/>
    </source>
</evidence>
<dbReference type="EMBL" id="JBHRYE010000011">
    <property type="protein sequence ID" value="MFC3671316.1"/>
    <property type="molecule type" value="Genomic_DNA"/>
</dbReference>
<organism evidence="1 2">
    <name type="scientific">Novosphingobium pokkalii</name>
    <dbReference type="NCBI Taxonomy" id="1770194"/>
    <lineage>
        <taxon>Bacteria</taxon>
        <taxon>Pseudomonadati</taxon>
        <taxon>Pseudomonadota</taxon>
        <taxon>Alphaproteobacteria</taxon>
        <taxon>Sphingomonadales</taxon>
        <taxon>Sphingomonadaceae</taxon>
        <taxon>Novosphingobium</taxon>
    </lineage>
</organism>
<evidence type="ECO:0000313" key="1">
    <source>
        <dbReference type="EMBL" id="MFC3671316.1"/>
    </source>
</evidence>
<reference evidence="2" key="1">
    <citation type="journal article" date="2019" name="Int. J. Syst. Evol. Microbiol.">
        <title>The Global Catalogue of Microorganisms (GCM) 10K type strain sequencing project: providing services to taxonomists for standard genome sequencing and annotation.</title>
        <authorList>
            <consortium name="The Broad Institute Genomics Platform"/>
            <consortium name="The Broad Institute Genome Sequencing Center for Infectious Disease"/>
            <person name="Wu L."/>
            <person name="Ma J."/>
        </authorList>
    </citation>
    <scope>NUCLEOTIDE SEQUENCE [LARGE SCALE GENOMIC DNA]</scope>
    <source>
        <strain evidence="2">KCTC 42224</strain>
    </source>
</reference>
<dbReference type="Proteomes" id="UP001595683">
    <property type="component" value="Unassembled WGS sequence"/>
</dbReference>
<accession>A0ABV7V3B6</accession>
<dbReference type="RefSeq" id="WP_191322575.1">
    <property type="nucleotide sequence ID" value="NZ_BMZP01000001.1"/>
</dbReference>
<comment type="caution">
    <text evidence="1">The sequence shown here is derived from an EMBL/GenBank/DDBJ whole genome shotgun (WGS) entry which is preliminary data.</text>
</comment>
<keyword evidence="2" id="KW-1185">Reference proteome</keyword>
<gene>
    <name evidence="1" type="ORF">ACFOOT_07760</name>
</gene>
<proteinExistence type="predicted"/>